<organism evidence="7 8">
    <name type="scientific">Kitasatospora aureofaciens</name>
    <name type="common">Streptomyces aureofaciens</name>
    <dbReference type="NCBI Taxonomy" id="1894"/>
    <lineage>
        <taxon>Bacteria</taxon>
        <taxon>Bacillati</taxon>
        <taxon>Actinomycetota</taxon>
        <taxon>Actinomycetes</taxon>
        <taxon>Kitasatosporales</taxon>
        <taxon>Streptomycetaceae</taxon>
        <taxon>Kitasatospora</taxon>
    </lineage>
</organism>
<dbReference type="InterPro" id="IPR009057">
    <property type="entry name" value="Homeodomain-like_sf"/>
</dbReference>
<dbReference type="Gene3D" id="1.10.357.10">
    <property type="entry name" value="Tetracycline Repressor, domain 2"/>
    <property type="match status" value="1"/>
</dbReference>
<feature type="domain" description="HTH tetR-type" evidence="5">
    <location>
        <begin position="26"/>
        <end position="86"/>
    </location>
</feature>
<dbReference type="KEGG" id="kau:B6264_05210"/>
<feature type="DNA-binding region" description="H-T-H motif" evidence="4">
    <location>
        <begin position="49"/>
        <end position="68"/>
    </location>
</feature>
<gene>
    <name evidence="6" type="ORF">GCM10010502_34070</name>
    <name evidence="7" type="ORF">HS99_0037815</name>
</gene>
<dbReference type="RefSeq" id="WP_046387283.1">
    <property type="nucleotide sequence ID" value="NZ_BMUB01000007.1"/>
</dbReference>
<dbReference type="PANTHER" id="PTHR30055">
    <property type="entry name" value="HTH-TYPE TRANSCRIPTIONAL REGULATOR RUTR"/>
    <property type="match status" value="1"/>
</dbReference>
<dbReference type="Pfam" id="PF00440">
    <property type="entry name" value="TetR_N"/>
    <property type="match status" value="1"/>
</dbReference>
<evidence type="ECO:0000313" key="7">
    <source>
        <dbReference type="EMBL" id="OEV33770.1"/>
    </source>
</evidence>
<dbReference type="EMBL" id="BMUB01000007">
    <property type="protein sequence ID" value="GGU79512.1"/>
    <property type="molecule type" value="Genomic_DNA"/>
</dbReference>
<reference evidence="7" key="4">
    <citation type="submission" date="2016-08" db="EMBL/GenBank/DDBJ databases">
        <title>Sequencing, Assembly and Comparative Genomics of S. aureofaciens ATCC 10762.</title>
        <authorList>
            <person name="Gradnigo J.S."/>
            <person name="Johnson N."/>
            <person name="Somerville G.A."/>
        </authorList>
    </citation>
    <scope>NUCLEOTIDE SEQUENCE [LARGE SCALE GENOMIC DNA]</scope>
    <source>
        <strain evidence="7">ATCC 10762</strain>
    </source>
</reference>
<evidence type="ECO:0000256" key="3">
    <source>
        <dbReference type="ARBA" id="ARBA00023163"/>
    </source>
</evidence>
<dbReference type="SUPFAM" id="SSF46689">
    <property type="entry name" value="Homeodomain-like"/>
    <property type="match status" value="1"/>
</dbReference>
<dbReference type="GO" id="GO:0000976">
    <property type="term" value="F:transcription cis-regulatory region binding"/>
    <property type="evidence" value="ECO:0007669"/>
    <property type="project" value="TreeGrafter"/>
</dbReference>
<protein>
    <submittedName>
        <fullName evidence="6">TetR family transcriptional regulator</fullName>
    </submittedName>
</protein>
<evidence type="ECO:0000313" key="6">
    <source>
        <dbReference type="EMBL" id="GGU79512.1"/>
    </source>
</evidence>
<dbReference type="PRINTS" id="PR00455">
    <property type="entry name" value="HTHTETR"/>
</dbReference>
<name>A0A1E7MZ92_KITAU</name>
<reference evidence="7 8" key="2">
    <citation type="submission" date="2014-07" db="EMBL/GenBank/DDBJ databases">
        <authorList>
            <person name="Zhang J.E."/>
            <person name="Yang H."/>
            <person name="Guo J."/>
            <person name="Deng Z."/>
            <person name="Luo H."/>
            <person name="Luo M."/>
            <person name="Zhao B."/>
        </authorList>
    </citation>
    <scope>NUCLEOTIDE SEQUENCE [LARGE SCALE GENOMIC DNA]</scope>
    <source>
        <strain evidence="7">ATCC 10762</strain>
        <strain evidence="8">ATCC 10762 / DSM 40127 / CCM 3239 / JCM 4008 / LMG 5968 / NBRC 12843 / NCIMB 8234 / A-377</strain>
    </source>
</reference>
<dbReference type="AlphaFoldDB" id="A0A1E7MZ92"/>
<dbReference type="InterPro" id="IPR050109">
    <property type="entry name" value="HTH-type_TetR-like_transc_reg"/>
</dbReference>
<keyword evidence="3" id="KW-0804">Transcription</keyword>
<dbReference type="GO" id="GO:0003700">
    <property type="term" value="F:DNA-binding transcription factor activity"/>
    <property type="evidence" value="ECO:0007669"/>
    <property type="project" value="TreeGrafter"/>
</dbReference>
<evidence type="ECO:0000256" key="1">
    <source>
        <dbReference type="ARBA" id="ARBA00023015"/>
    </source>
</evidence>
<evidence type="ECO:0000256" key="4">
    <source>
        <dbReference type="PROSITE-ProRule" id="PRU00335"/>
    </source>
</evidence>
<keyword evidence="2 4" id="KW-0238">DNA-binding</keyword>
<reference evidence="8" key="3">
    <citation type="submission" date="2016-08" db="EMBL/GenBank/DDBJ databases">
        <title>Sequencing, assembly and comparative genomics of S. aureofaciens ATCC 10762.</title>
        <authorList>
            <person name="Gradnigo J.S."/>
            <person name="Johnson N."/>
            <person name="Somerville G.A."/>
        </authorList>
    </citation>
    <scope>NUCLEOTIDE SEQUENCE [LARGE SCALE GENOMIC DNA]</scope>
    <source>
        <strain evidence="8">ATCC 10762 / DSM 40127 / CCM 3239 / JCM 4008 / LMG 5968 / NBRC 12843 / NCIMB 8234 / A-377</strain>
    </source>
</reference>
<dbReference type="PROSITE" id="PS50977">
    <property type="entry name" value="HTH_TETR_2"/>
    <property type="match status" value="1"/>
</dbReference>
<evidence type="ECO:0000259" key="5">
    <source>
        <dbReference type="PROSITE" id="PS50977"/>
    </source>
</evidence>
<dbReference type="EMBL" id="JPRF03000058">
    <property type="protein sequence ID" value="OEV33770.1"/>
    <property type="molecule type" value="Genomic_DNA"/>
</dbReference>
<dbReference type="Proteomes" id="UP000037395">
    <property type="component" value="Unassembled WGS sequence"/>
</dbReference>
<dbReference type="PANTHER" id="PTHR30055:SF234">
    <property type="entry name" value="HTH-TYPE TRANSCRIPTIONAL REGULATOR BETI"/>
    <property type="match status" value="1"/>
</dbReference>
<dbReference type="Proteomes" id="UP000610124">
    <property type="component" value="Unassembled WGS sequence"/>
</dbReference>
<comment type="caution">
    <text evidence="7">The sequence shown here is derived from an EMBL/GenBank/DDBJ whole genome shotgun (WGS) entry which is preliminary data.</text>
</comment>
<keyword evidence="1" id="KW-0805">Transcription regulation</keyword>
<accession>A0A1E7MZ92</accession>
<proteinExistence type="predicted"/>
<reference evidence="6" key="5">
    <citation type="submission" date="2020-09" db="EMBL/GenBank/DDBJ databases">
        <authorList>
            <person name="Sun Q."/>
            <person name="Ohkuma M."/>
        </authorList>
    </citation>
    <scope>NUCLEOTIDE SEQUENCE</scope>
    <source>
        <strain evidence="6">JCM 4434</strain>
    </source>
</reference>
<dbReference type="InterPro" id="IPR001647">
    <property type="entry name" value="HTH_TetR"/>
</dbReference>
<reference evidence="6" key="1">
    <citation type="journal article" date="2014" name="Int. J. Syst. Evol. Microbiol.">
        <title>Complete genome sequence of Corynebacterium casei LMG S-19264T (=DSM 44701T), isolated from a smear-ripened cheese.</title>
        <authorList>
            <consortium name="US DOE Joint Genome Institute (JGI-PGF)"/>
            <person name="Walter F."/>
            <person name="Albersmeier A."/>
            <person name="Kalinowski J."/>
            <person name="Ruckert C."/>
        </authorList>
    </citation>
    <scope>NUCLEOTIDE SEQUENCE</scope>
    <source>
        <strain evidence="6">JCM 4434</strain>
    </source>
</reference>
<evidence type="ECO:0000313" key="8">
    <source>
        <dbReference type="Proteomes" id="UP000037395"/>
    </source>
</evidence>
<keyword evidence="8" id="KW-1185">Reference proteome</keyword>
<accession>A0A8H9HPF9</accession>
<dbReference type="GeneID" id="97486472"/>
<sequence length="229" mass="24647">MATHHGFDLGPHRDLDALPLRERKKIQTGIRIFRTAVVLFAERGFDQVSVAEIAAAAEVSKMTVFNYFPTKEDLVMGPMEQHLDEPARAVRDRAPGTSAVVALREHFLAALERKDPATGLNDDRVVLDVIRLIHATPALAVRATAGFGQQAQTLLAAELCAQDPAHDELTARVAAAQLLAVRLTLIGGNHRRMLDGESADAALPAALDEARRAFASVEHGLGDYGAAHA</sequence>
<evidence type="ECO:0000256" key="2">
    <source>
        <dbReference type="ARBA" id="ARBA00023125"/>
    </source>
</evidence>
<dbReference type="OrthoDB" id="3211155at2"/>